<keyword evidence="8 9" id="KW-0449">Lipoprotein</keyword>
<feature type="region of interest" description="Disordered" evidence="10">
    <location>
        <begin position="316"/>
        <end position="416"/>
    </location>
</feature>
<proteinExistence type="inferred from homology"/>
<keyword evidence="6 9" id="KW-0472">Membrane</keyword>
<keyword evidence="3 9" id="KW-0336">GPI-anchor</keyword>
<feature type="signal peptide" evidence="9">
    <location>
        <begin position="1"/>
        <end position="17"/>
    </location>
</feature>
<dbReference type="EC" id="2.4.1.-" evidence="9"/>
<dbReference type="GO" id="GO:0031505">
    <property type="term" value="P:fungal-type cell wall organization"/>
    <property type="evidence" value="ECO:0007669"/>
    <property type="project" value="TreeGrafter"/>
</dbReference>
<feature type="chain" id="PRO_5041487741" description="1,3-beta-glucanosyltransferase" evidence="9">
    <location>
        <begin position="18"/>
        <end position="440"/>
    </location>
</feature>
<evidence type="ECO:0000256" key="1">
    <source>
        <dbReference type="ARBA" id="ARBA00004609"/>
    </source>
</evidence>
<evidence type="ECO:0000256" key="4">
    <source>
        <dbReference type="ARBA" id="ARBA00022679"/>
    </source>
</evidence>
<feature type="compositionally biased region" description="Low complexity" evidence="10">
    <location>
        <begin position="388"/>
        <end position="401"/>
    </location>
</feature>
<dbReference type="GO" id="GO:0071970">
    <property type="term" value="P:fungal-type cell wall (1-&gt;3)-beta-D-glucan biosynthetic process"/>
    <property type="evidence" value="ECO:0007669"/>
    <property type="project" value="TreeGrafter"/>
</dbReference>
<feature type="compositionally biased region" description="Gly residues" evidence="10">
    <location>
        <begin position="376"/>
        <end position="387"/>
    </location>
</feature>
<dbReference type="InterPro" id="IPR017853">
    <property type="entry name" value="GH"/>
</dbReference>
<evidence type="ECO:0000256" key="9">
    <source>
        <dbReference type="RuleBase" id="RU361209"/>
    </source>
</evidence>
<evidence type="ECO:0000313" key="12">
    <source>
        <dbReference type="Proteomes" id="UP001175261"/>
    </source>
</evidence>
<dbReference type="Gene3D" id="3.20.20.80">
    <property type="entry name" value="Glycosidases"/>
    <property type="match status" value="1"/>
</dbReference>
<accession>A0AA39GD28</accession>
<gene>
    <name evidence="11" type="ORF">NLU13_7573</name>
</gene>
<evidence type="ECO:0000256" key="2">
    <source>
        <dbReference type="ARBA" id="ARBA00007528"/>
    </source>
</evidence>
<evidence type="ECO:0000256" key="3">
    <source>
        <dbReference type="ARBA" id="ARBA00022622"/>
    </source>
</evidence>
<organism evidence="11 12">
    <name type="scientific">Sarocladium strictum</name>
    <name type="common">Black bundle disease fungus</name>
    <name type="synonym">Acremonium strictum</name>
    <dbReference type="NCBI Taxonomy" id="5046"/>
    <lineage>
        <taxon>Eukaryota</taxon>
        <taxon>Fungi</taxon>
        <taxon>Dikarya</taxon>
        <taxon>Ascomycota</taxon>
        <taxon>Pezizomycotina</taxon>
        <taxon>Sordariomycetes</taxon>
        <taxon>Hypocreomycetidae</taxon>
        <taxon>Hypocreales</taxon>
        <taxon>Sarocladiaceae</taxon>
        <taxon>Sarocladium</taxon>
    </lineage>
</organism>
<dbReference type="InterPro" id="IPR004886">
    <property type="entry name" value="Glucanosyltransferase"/>
</dbReference>
<dbReference type="PANTHER" id="PTHR31468:SF5">
    <property type="entry name" value="1,3-BETA-GLUCANOSYLTRANSFERASE GAS5"/>
    <property type="match status" value="1"/>
</dbReference>
<keyword evidence="4 9" id="KW-0808">Transferase</keyword>
<evidence type="ECO:0000256" key="6">
    <source>
        <dbReference type="ARBA" id="ARBA00023136"/>
    </source>
</evidence>
<dbReference type="AlphaFoldDB" id="A0AA39GD28"/>
<evidence type="ECO:0000256" key="7">
    <source>
        <dbReference type="ARBA" id="ARBA00023180"/>
    </source>
</evidence>
<reference evidence="11" key="1">
    <citation type="submission" date="2022-10" db="EMBL/GenBank/DDBJ databases">
        <title>Determination and structural analysis of whole genome sequence of Sarocladium strictum F4-1.</title>
        <authorList>
            <person name="Hu L."/>
            <person name="Jiang Y."/>
        </authorList>
    </citation>
    <scope>NUCLEOTIDE SEQUENCE</scope>
    <source>
        <strain evidence="11">F4-1</strain>
    </source>
</reference>
<dbReference type="GO" id="GO:0005886">
    <property type="term" value="C:plasma membrane"/>
    <property type="evidence" value="ECO:0007669"/>
    <property type="project" value="UniProtKB-SubCell"/>
</dbReference>
<dbReference type="Proteomes" id="UP001175261">
    <property type="component" value="Unassembled WGS sequence"/>
</dbReference>
<comment type="similarity">
    <text evidence="2 9">Belongs to the glycosyl hydrolase 72 family.</text>
</comment>
<keyword evidence="5 9" id="KW-0732">Signal</keyword>
<protein>
    <recommendedName>
        <fullName evidence="9">1,3-beta-glucanosyltransferase</fullName>
        <ecNumber evidence="9">2.4.1.-</ecNumber>
    </recommendedName>
</protein>
<dbReference type="SUPFAM" id="SSF51445">
    <property type="entry name" value="(Trans)glycosidases"/>
    <property type="match status" value="1"/>
</dbReference>
<dbReference type="Pfam" id="PF03198">
    <property type="entry name" value="Glyco_hydro_72"/>
    <property type="match status" value="1"/>
</dbReference>
<evidence type="ECO:0000256" key="5">
    <source>
        <dbReference type="ARBA" id="ARBA00022729"/>
    </source>
</evidence>
<feature type="compositionally biased region" description="Polar residues" evidence="10">
    <location>
        <begin position="332"/>
        <end position="354"/>
    </location>
</feature>
<comment type="function">
    <text evidence="9">Splits internally a 1,3-beta-glucan molecule and transfers the newly generated reducing end (the donor) to the non-reducing end of another 1,3-beta-glucan molecule (the acceptor) forming a 1,3-beta linkage, resulting in the elongation of 1,3-beta-glucan chains in the cell wall.</text>
</comment>
<evidence type="ECO:0000256" key="8">
    <source>
        <dbReference type="ARBA" id="ARBA00023288"/>
    </source>
</evidence>
<name>A0AA39GD28_SARSR</name>
<sequence length="440" mass="46536">MKSHTILAAGFASLAVAADLPAVTIKGKALYANGQRFYVRGIDYQPGGSSANDDPLLDESTCKRDIANFQKIGINAIRVYTVDNSKNHDACMSALADAGIYLALDVNNPDYSLNRADPAPSYNPTYLQSVFATIDAFANYSNTLVFFSGNEVINNANNTVSAPYVKAVTRDMKQYIGERGYRKIPVGYSAADVAENQYLMARYMSCGDSNAQGDFYAINNYEWCSPSSFTESGWDKLVATYQNYSQPLILSEYGCIKPSRDFSETKQLYNTSMTSVVSGGFVYEYSEEGSGYGLYQISGNTVTPIKNQVSDLTAALKDSPDPSGDGDLVTSGMVSQTCPDQSADWDTSPFTGSSIPAMPAGAEKYFKSGAGTPPGLEGGSQNAGGGSSATAPSGAGAVTTTFPAGSKKTGSDDDNASDYIKVSKGLVVALAGLWAVNAAL</sequence>
<dbReference type="EMBL" id="JAPDFR010000007">
    <property type="protein sequence ID" value="KAK0385095.1"/>
    <property type="molecule type" value="Genomic_DNA"/>
</dbReference>
<dbReference type="GO" id="GO:0098552">
    <property type="term" value="C:side of membrane"/>
    <property type="evidence" value="ECO:0007669"/>
    <property type="project" value="UniProtKB-KW"/>
</dbReference>
<comment type="subcellular location">
    <subcellularLocation>
        <location evidence="1 9">Cell membrane</location>
        <topology evidence="1 9">Lipid-anchor</topology>
        <topology evidence="1 9">GPI-anchor</topology>
    </subcellularLocation>
</comment>
<evidence type="ECO:0000313" key="11">
    <source>
        <dbReference type="EMBL" id="KAK0385095.1"/>
    </source>
</evidence>
<dbReference type="GO" id="GO:0042124">
    <property type="term" value="F:1,3-beta-glucanosyltransferase activity"/>
    <property type="evidence" value="ECO:0007669"/>
    <property type="project" value="TreeGrafter"/>
</dbReference>
<keyword evidence="7" id="KW-0325">Glycoprotein</keyword>
<evidence type="ECO:0000256" key="10">
    <source>
        <dbReference type="SAM" id="MobiDB-lite"/>
    </source>
</evidence>
<keyword evidence="12" id="KW-1185">Reference proteome</keyword>
<comment type="caution">
    <text evidence="11">The sequence shown here is derived from an EMBL/GenBank/DDBJ whole genome shotgun (WGS) entry which is preliminary data.</text>
</comment>
<dbReference type="PANTHER" id="PTHR31468">
    <property type="entry name" value="1,3-BETA-GLUCANOSYLTRANSFERASE GAS1"/>
    <property type="match status" value="1"/>
</dbReference>